<sequence>MAITQGEIPIQKGACSREIAFIQEQNEESAQGEESSGCISKTLDLLESTPNQYPSITTSGRSYLHSQSAPNLRWFHV</sequence>
<protein>
    <submittedName>
        <fullName evidence="1">Uncharacterized protein</fullName>
    </submittedName>
</protein>
<dbReference type="Proteomes" id="UP000242414">
    <property type="component" value="Unassembled WGS sequence"/>
</dbReference>
<gene>
    <name evidence="1" type="ORF">BCV72DRAFT_219748</name>
</gene>
<evidence type="ECO:0000313" key="1">
    <source>
        <dbReference type="EMBL" id="ORE11574.1"/>
    </source>
</evidence>
<name>A0A1X0RHV8_RHIZD</name>
<dbReference type="EMBL" id="KV921856">
    <property type="protein sequence ID" value="ORE11574.1"/>
    <property type="molecule type" value="Genomic_DNA"/>
</dbReference>
<organism evidence="1">
    <name type="scientific">Rhizopus microsporus var. microsporus</name>
    <dbReference type="NCBI Taxonomy" id="86635"/>
    <lineage>
        <taxon>Eukaryota</taxon>
        <taxon>Fungi</taxon>
        <taxon>Fungi incertae sedis</taxon>
        <taxon>Mucoromycota</taxon>
        <taxon>Mucoromycotina</taxon>
        <taxon>Mucoromycetes</taxon>
        <taxon>Mucorales</taxon>
        <taxon>Mucorineae</taxon>
        <taxon>Rhizopodaceae</taxon>
        <taxon>Rhizopus</taxon>
    </lineage>
</organism>
<accession>A0A1X0RHV8</accession>
<proteinExistence type="predicted"/>
<reference evidence="1" key="1">
    <citation type="journal article" date="2016" name="Proc. Natl. Acad. Sci. U.S.A.">
        <title>Lipid metabolic changes in an early divergent fungus govern the establishment of a mutualistic symbiosis with endobacteria.</title>
        <authorList>
            <person name="Lastovetsky O.A."/>
            <person name="Gaspar M.L."/>
            <person name="Mondo S.J."/>
            <person name="LaButti K.M."/>
            <person name="Sandor L."/>
            <person name="Grigoriev I.V."/>
            <person name="Henry S.A."/>
            <person name="Pawlowska T.E."/>
        </authorList>
    </citation>
    <scope>NUCLEOTIDE SEQUENCE [LARGE SCALE GENOMIC DNA]</scope>
    <source>
        <strain evidence="1">ATCC 52814</strain>
    </source>
</reference>
<dbReference type="VEuPathDB" id="FungiDB:BCV72DRAFT_219748"/>
<dbReference type="AlphaFoldDB" id="A0A1X0RHV8"/>